<feature type="domain" description="TIR" evidence="2">
    <location>
        <begin position="229"/>
        <end position="350"/>
    </location>
</feature>
<evidence type="ECO:0000313" key="3">
    <source>
        <dbReference type="EMBL" id="CAF1516426.1"/>
    </source>
</evidence>
<evidence type="ECO:0000313" key="5">
    <source>
        <dbReference type="Proteomes" id="UP000682733"/>
    </source>
</evidence>
<dbReference type="InterPro" id="IPR000157">
    <property type="entry name" value="TIR_dom"/>
</dbReference>
<dbReference type="SUPFAM" id="SSF52200">
    <property type="entry name" value="Toll/Interleukin receptor TIR domain"/>
    <property type="match status" value="1"/>
</dbReference>
<dbReference type="Proteomes" id="UP000682733">
    <property type="component" value="Unassembled WGS sequence"/>
</dbReference>
<feature type="region of interest" description="Disordered" evidence="1">
    <location>
        <begin position="1"/>
        <end position="43"/>
    </location>
</feature>
<dbReference type="PANTHER" id="PTHR46270">
    <property type="entry name" value="ARMADILLO-TYPE FOLD-RELATED"/>
    <property type="match status" value="1"/>
</dbReference>
<dbReference type="InterPro" id="IPR035897">
    <property type="entry name" value="Toll_tir_struct_dom_sf"/>
</dbReference>
<dbReference type="Pfam" id="PF13676">
    <property type="entry name" value="TIR_2"/>
    <property type="match status" value="1"/>
</dbReference>
<name>A0A8S2U8G6_9BILA</name>
<evidence type="ECO:0000256" key="1">
    <source>
        <dbReference type="SAM" id="MobiDB-lite"/>
    </source>
</evidence>
<dbReference type="EMBL" id="CAJNOK010035766">
    <property type="protein sequence ID" value="CAF1516426.1"/>
    <property type="molecule type" value="Genomic_DNA"/>
</dbReference>
<sequence>MHYTTFTFKERKEERSIKDHQTNNANQSPVAEHTTKEEPSTPQTIWNPAFNEFKLGDSPQNVNSYLPKQFSAPTWTHLPRADEYKQDVVKYFWLKLSEFGDEITKFIPPNVSIKESSYVCFLFFDQKLFRISIRLFHDGQHQNYDEIIEAYAKAVNTPIITTENGKKFYYEDNRIAYFSRFSTDKSHSLIEVIRKDQTTSDDGHQYFRSATHHQSRKLSIEPLISPQSDKYDIMISYSHHEKEVCHRLYYRLLESKFRVWIDLENMYGPIVERMAEAIENSEFVLLCMSDAYKSSTYCQLEAEYAFKFQRCLIPLVVKKDFTQTGWLGMLCGLRLHIDFTKTTFDVAYAKLLTEIERYRKHMLPKTVHRIRST</sequence>
<evidence type="ECO:0000313" key="4">
    <source>
        <dbReference type="EMBL" id="CAF4303754.1"/>
    </source>
</evidence>
<dbReference type="GO" id="GO:0007165">
    <property type="term" value="P:signal transduction"/>
    <property type="evidence" value="ECO:0007669"/>
    <property type="project" value="InterPro"/>
</dbReference>
<protein>
    <recommendedName>
        <fullName evidence="2">TIR domain-containing protein</fullName>
    </recommendedName>
</protein>
<feature type="compositionally biased region" description="Basic and acidic residues" evidence="1">
    <location>
        <begin position="8"/>
        <end position="21"/>
    </location>
</feature>
<reference evidence="4" key="1">
    <citation type="submission" date="2021-02" db="EMBL/GenBank/DDBJ databases">
        <authorList>
            <person name="Nowell W R."/>
        </authorList>
    </citation>
    <scope>NUCLEOTIDE SEQUENCE</scope>
</reference>
<organism evidence="4 5">
    <name type="scientific">Didymodactylos carnosus</name>
    <dbReference type="NCBI Taxonomy" id="1234261"/>
    <lineage>
        <taxon>Eukaryota</taxon>
        <taxon>Metazoa</taxon>
        <taxon>Spiralia</taxon>
        <taxon>Gnathifera</taxon>
        <taxon>Rotifera</taxon>
        <taxon>Eurotatoria</taxon>
        <taxon>Bdelloidea</taxon>
        <taxon>Philodinida</taxon>
        <taxon>Philodinidae</taxon>
        <taxon>Didymodactylos</taxon>
    </lineage>
</organism>
<comment type="caution">
    <text evidence="4">The sequence shown here is derived from an EMBL/GenBank/DDBJ whole genome shotgun (WGS) entry which is preliminary data.</text>
</comment>
<evidence type="ECO:0000259" key="2">
    <source>
        <dbReference type="PROSITE" id="PS50104"/>
    </source>
</evidence>
<dbReference type="AlphaFoldDB" id="A0A8S2U8G6"/>
<dbReference type="Proteomes" id="UP000677228">
    <property type="component" value="Unassembled WGS sequence"/>
</dbReference>
<dbReference type="PROSITE" id="PS50104">
    <property type="entry name" value="TIR"/>
    <property type="match status" value="1"/>
</dbReference>
<gene>
    <name evidence="3" type="ORF">OVA965_LOCUS37602</name>
    <name evidence="4" type="ORF">TMI583_LOCUS38693</name>
</gene>
<dbReference type="Gene3D" id="3.40.50.10140">
    <property type="entry name" value="Toll/interleukin-1 receptor homology (TIR) domain"/>
    <property type="match status" value="1"/>
</dbReference>
<dbReference type="EMBL" id="CAJOBA010057865">
    <property type="protein sequence ID" value="CAF4303754.1"/>
    <property type="molecule type" value="Genomic_DNA"/>
</dbReference>
<accession>A0A8S2U8G6</accession>
<proteinExistence type="predicted"/>
<dbReference type="PANTHER" id="PTHR46270:SF2">
    <property type="entry name" value="TIR DOMAIN-CONTAINING PROTEIN"/>
    <property type="match status" value="1"/>
</dbReference>